<protein>
    <submittedName>
        <fullName evidence="1">Uncharacterized protein</fullName>
    </submittedName>
</protein>
<name>A0A6L2PXK7_COPFO</name>
<keyword evidence="2" id="KW-1185">Reference proteome</keyword>
<accession>A0A6L2PXK7</accession>
<reference evidence="2" key="1">
    <citation type="submission" date="2020-01" db="EMBL/GenBank/DDBJ databases">
        <title>Draft genome sequence of the Termite Coptotermes fromosanus.</title>
        <authorList>
            <person name="Itakura S."/>
            <person name="Yosikawa Y."/>
            <person name="Umezawa K."/>
        </authorList>
    </citation>
    <scope>NUCLEOTIDE SEQUENCE [LARGE SCALE GENOMIC DNA]</scope>
</reference>
<sequence length="104" mass="12053">MVFGDLKVLCMLLEQQQGYTKFSCYICEWDSRVQDKYWTQRQWTQGARLIPGSKNILRKSLADPEKIILPFIHIKLDVVKQFFKALGGNGNCFNYLSSKFPALS</sequence>
<dbReference type="Proteomes" id="UP000502823">
    <property type="component" value="Unassembled WGS sequence"/>
</dbReference>
<comment type="caution">
    <text evidence="1">The sequence shown here is derived from an EMBL/GenBank/DDBJ whole genome shotgun (WGS) entry which is preliminary data.</text>
</comment>
<proteinExistence type="predicted"/>
<gene>
    <name evidence="1" type="ORF">Cfor_11606</name>
</gene>
<dbReference type="AlphaFoldDB" id="A0A6L2PXK7"/>
<dbReference type="PANTHER" id="PTHR46114">
    <property type="entry name" value="APPLE DOMAIN-CONTAINING PROTEIN"/>
    <property type="match status" value="1"/>
</dbReference>
<evidence type="ECO:0000313" key="1">
    <source>
        <dbReference type="EMBL" id="GFG35278.1"/>
    </source>
</evidence>
<dbReference type="InParanoid" id="A0A6L2PXK7"/>
<evidence type="ECO:0000313" key="2">
    <source>
        <dbReference type="Proteomes" id="UP000502823"/>
    </source>
</evidence>
<dbReference type="OrthoDB" id="6729334at2759"/>
<dbReference type="PANTHER" id="PTHR46114:SF1">
    <property type="entry name" value="ZAD DOMAIN-CONTAINING PROTEIN"/>
    <property type="match status" value="1"/>
</dbReference>
<dbReference type="EMBL" id="BLKM01000541">
    <property type="protein sequence ID" value="GFG35278.1"/>
    <property type="molecule type" value="Genomic_DNA"/>
</dbReference>
<organism evidence="1 2">
    <name type="scientific">Coptotermes formosanus</name>
    <name type="common">Formosan subterranean termite</name>
    <dbReference type="NCBI Taxonomy" id="36987"/>
    <lineage>
        <taxon>Eukaryota</taxon>
        <taxon>Metazoa</taxon>
        <taxon>Ecdysozoa</taxon>
        <taxon>Arthropoda</taxon>
        <taxon>Hexapoda</taxon>
        <taxon>Insecta</taxon>
        <taxon>Pterygota</taxon>
        <taxon>Neoptera</taxon>
        <taxon>Polyneoptera</taxon>
        <taxon>Dictyoptera</taxon>
        <taxon>Blattodea</taxon>
        <taxon>Blattoidea</taxon>
        <taxon>Termitoidae</taxon>
        <taxon>Rhinotermitidae</taxon>
        <taxon>Coptotermes</taxon>
    </lineage>
</organism>